<dbReference type="NCBIfam" id="TIGR03696">
    <property type="entry name" value="Rhs_assc_core"/>
    <property type="match status" value="1"/>
</dbReference>
<dbReference type="Proteomes" id="UP000244450">
    <property type="component" value="Unassembled WGS sequence"/>
</dbReference>
<sequence>MIAKKVPGAGTVQMIYDNLDRLVFSQDANQAAKAPTREWLVTFYDNLNRPDMTALYPSNATRDSLQSQMNGVETTKIISYTLPGVADLVVSTRNTGVQSYLASQSITFQDEFTTEDGAEILAYIDPTTGGTTERVLATNPLPNISGYLPLTFTYYDSYAVPGAKTYTGSYASFTDAGNNTNAVTQSQQRLPMGQMTVQKARVLNSNQWLVTTHFYDDKGLEIQKQADNIGSGEDNVTSLYNFSGKVLSTYLDHSNAHAPTVPSVKLLTMMSYDTHGRLTSLRQRLNNNSALDRVVSQNEYDALGRPAQKLLGVANGGQQESLAYTYNIRGWLTSINKDYVTTDGNTSNWFGQLIGFDNGFATPQYNGNISGVEWKSRGDGIPRKYDYGYDQSGRVVNAAFSQQNTPGDSFKKDKVDFSMSNVLYDANGNIGHMQQAGISGNSIIQVDRLAYSYKPNSNKLLSVTDSTGSQDTGLGDFTDRHAGDDYQYDSCGNMVQDLNKSIKSIRYNYMNMPDSIVVEGKGIIQFVYDANGQKLRKIVKDSSQTPMLQTRLDYMPGIIYRNDSLQTVAHGEGQIRATYSAGKPLQYSYDYFVKDYLGSIRMVLTEKRDTAQYAATMESANAATEDALFSNIENTRTALPAGYPVDNTTNPNQYVAKLNGVNGQKIGPSLVLRVMAGDTVQAGVHAFYKSTGGTGGTAGVGQMLSSLALAFLSGNVSDGGHAGTGSNSPISVAFDSSLYNQLTHSDPNYALKPKAYLNFVMFDDRFNLQDNSGVKQLQANPDNLQVLASDQLIVKSTGFLYVYTSNESGQDVYFDNLVVKHNSGPLTEENHYYPFGLTMTGISSRALNKRENNFLYNGKELQYHEFISKTGLDWYDYGARFYDPAIGRWTSIDPKAEQDHRWSPYNYGSDNAVTKVDPDGMSSFDIISGTKSNDASDNNLSEGSKISGLSFIDNSGLSPGNGSYQRDDIFRDLKPLFGLSTDEGGKKSGRDTEKNQQTLQNMKDNPPDEKYGYKAPKSGARKVRTSRGMGWIDKKGDVWVPDDHKGTHAPHWDVQKNGGKDYDTVYPQASTVVKTATVVTVVVVGVWEVIKWGGAVLAAPETGGLSLAGALAAP</sequence>
<evidence type="ECO:0000313" key="3">
    <source>
        <dbReference type="Proteomes" id="UP000244450"/>
    </source>
</evidence>
<evidence type="ECO:0008006" key="4">
    <source>
        <dbReference type="Google" id="ProtNLM"/>
    </source>
</evidence>
<dbReference type="Gene3D" id="2.180.10.10">
    <property type="entry name" value="RHS repeat-associated core"/>
    <property type="match status" value="2"/>
</dbReference>
<dbReference type="EMBL" id="QCYK01000001">
    <property type="protein sequence ID" value="PUZ29882.1"/>
    <property type="molecule type" value="Genomic_DNA"/>
</dbReference>
<dbReference type="InterPro" id="IPR022385">
    <property type="entry name" value="Rhs_assc_core"/>
</dbReference>
<keyword evidence="3" id="KW-1185">Reference proteome</keyword>
<feature type="compositionally biased region" description="Basic and acidic residues" evidence="1">
    <location>
        <begin position="983"/>
        <end position="994"/>
    </location>
</feature>
<gene>
    <name evidence="2" type="ORF">DCC81_08035</name>
</gene>
<accession>A0A2T7BQE3</accession>
<dbReference type="AlphaFoldDB" id="A0A2T7BQE3"/>
<feature type="region of interest" description="Disordered" evidence="1">
    <location>
        <begin position="980"/>
        <end position="1019"/>
    </location>
</feature>
<evidence type="ECO:0000313" key="2">
    <source>
        <dbReference type="EMBL" id="PUZ29882.1"/>
    </source>
</evidence>
<organism evidence="2 3">
    <name type="scientific">Chitinophaga parva</name>
    <dbReference type="NCBI Taxonomy" id="2169414"/>
    <lineage>
        <taxon>Bacteria</taxon>
        <taxon>Pseudomonadati</taxon>
        <taxon>Bacteroidota</taxon>
        <taxon>Chitinophagia</taxon>
        <taxon>Chitinophagales</taxon>
        <taxon>Chitinophagaceae</taxon>
        <taxon>Chitinophaga</taxon>
    </lineage>
</organism>
<reference evidence="2 3" key="1">
    <citation type="submission" date="2018-04" db="EMBL/GenBank/DDBJ databases">
        <title>Chitinophaga fuyangensis sp. nov., isolated from soil in a chemical factory.</title>
        <authorList>
            <person name="Chen K."/>
        </authorList>
    </citation>
    <scope>NUCLEOTIDE SEQUENCE [LARGE SCALE GENOMIC DNA]</scope>
    <source>
        <strain evidence="2 3">LY-1</strain>
    </source>
</reference>
<name>A0A2T7BQE3_9BACT</name>
<protein>
    <recommendedName>
        <fullName evidence="4">Bacterial toxin 37 domain-containing protein</fullName>
    </recommendedName>
</protein>
<evidence type="ECO:0000256" key="1">
    <source>
        <dbReference type="SAM" id="MobiDB-lite"/>
    </source>
</evidence>
<comment type="caution">
    <text evidence="2">The sequence shown here is derived from an EMBL/GenBank/DDBJ whole genome shotgun (WGS) entry which is preliminary data.</text>
</comment>
<proteinExistence type="predicted"/>
<dbReference type="OrthoDB" id="976756at2"/>